<evidence type="ECO:0000256" key="8">
    <source>
        <dbReference type="SAM" id="Phobius"/>
    </source>
</evidence>
<dbReference type="GO" id="GO:0005886">
    <property type="term" value="C:plasma membrane"/>
    <property type="evidence" value="ECO:0007669"/>
    <property type="project" value="UniProtKB-SubCell"/>
</dbReference>
<dbReference type="InterPro" id="IPR017871">
    <property type="entry name" value="ABC_transporter-like_CS"/>
</dbReference>
<sequence>MTSAAPDLSRPRFRFDRRLWQQFVEVAQPYFYPPEPGSSLRFFGLLATQLIFVISSAFFVAVGLTLLGQVTFPVFFTELAAGLVENVNALLNSPVLYVATGGLLVSGVIFGLFRNKLRGRWRQWFVLGLLLFLAFVVSGLNVILSYVFRFIDNALNARDPNVFWQFLGVYGITLIVAIPILIGYRYIRRKLALFWREWLTETYLKEYFQDRSYYELDSNAANTEIDNPDQRITEDVRAFTVTILDILLDILNSILDLVAFTGILLSISRQLTLGLVGYVTIGTLVALVIGTRLIKINFDQLMLEGNFRYGMVHVRDNAESIAFYRGEDLEKKQVGERLMDAIRNYDLLIIWLAFLDIFQYAYNYFARLVPYVIIAPLYFAEQVDFGTIGQSIFAFQMVLGALSLIPARIQDLSAFAASIERLGRLFEHFKFKTEGTRGEAPEKIQTYLAPHFHLRQVTLRTPNAERILFENLSLQLQPQETLLIIGASGCGKSSLMRAIAGLWTNGSGTIERPDNSEILFLPQKPYMLLGSLREQLIYPNLRENIDDTEITEALKMVNLPDLIERMGGLAVERDWPTVLSLGEQQRLALARILLNQPKYVMLDEATSALDVGNERQFYQLLQSLNLQYISVGHRPSLLDYHQWVLELTEGQQWRMISTSEFQHPEP</sequence>
<dbReference type="Proteomes" id="UP000607397">
    <property type="component" value="Unassembled WGS sequence"/>
</dbReference>
<dbReference type="SMART" id="SM00382">
    <property type="entry name" value="AAA"/>
    <property type="match status" value="1"/>
</dbReference>
<dbReference type="AlphaFoldDB" id="A0A8K1ZYE2"/>
<evidence type="ECO:0000259" key="10">
    <source>
        <dbReference type="PROSITE" id="PS50929"/>
    </source>
</evidence>
<dbReference type="InterPro" id="IPR011527">
    <property type="entry name" value="ABC1_TM_dom"/>
</dbReference>
<feature type="transmembrane region" description="Helical" evidence="8">
    <location>
        <begin position="125"/>
        <end position="151"/>
    </location>
</feature>
<evidence type="ECO:0000256" key="7">
    <source>
        <dbReference type="ARBA" id="ARBA00023136"/>
    </source>
</evidence>
<dbReference type="Gene3D" id="3.40.50.300">
    <property type="entry name" value="P-loop containing nucleotide triphosphate hydrolases"/>
    <property type="match status" value="1"/>
</dbReference>
<evidence type="ECO:0000259" key="9">
    <source>
        <dbReference type="PROSITE" id="PS50893"/>
    </source>
</evidence>
<dbReference type="InterPro" id="IPR050835">
    <property type="entry name" value="ABC_transporter_sub-D"/>
</dbReference>
<keyword evidence="3 8" id="KW-0812">Transmembrane</keyword>
<accession>A0A8K1ZYE2</accession>
<gene>
    <name evidence="11" type="ORF">GS597_07890</name>
</gene>
<keyword evidence="2" id="KW-0813">Transport</keyword>
<evidence type="ECO:0000256" key="6">
    <source>
        <dbReference type="ARBA" id="ARBA00022989"/>
    </source>
</evidence>
<proteinExistence type="predicted"/>
<dbReference type="SUPFAM" id="SSF52540">
    <property type="entry name" value="P-loop containing nucleoside triphosphate hydrolases"/>
    <property type="match status" value="1"/>
</dbReference>
<evidence type="ECO:0000313" key="12">
    <source>
        <dbReference type="Proteomes" id="UP000607397"/>
    </source>
</evidence>
<dbReference type="PANTHER" id="PTHR11384:SF59">
    <property type="entry name" value="LYSOSOMAL COBALAMIN TRANSPORTER ABCD4"/>
    <property type="match status" value="1"/>
</dbReference>
<keyword evidence="7 8" id="KW-0472">Membrane</keyword>
<comment type="caution">
    <text evidence="11">The sequence shown here is derived from an EMBL/GenBank/DDBJ whole genome shotgun (WGS) entry which is preliminary data.</text>
</comment>
<keyword evidence="5 11" id="KW-0067">ATP-binding</keyword>
<name>A0A8K1ZYE2_9CYAN</name>
<evidence type="ECO:0000313" key="11">
    <source>
        <dbReference type="EMBL" id="NCJ06432.1"/>
    </source>
</evidence>
<dbReference type="EMBL" id="WVIC01000012">
    <property type="protein sequence ID" value="NCJ06432.1"/>
    <property type="molecule type" value="Genomic_DNA"/>
</dbReference>
<keyword evidence="4" id="KW-0547">Nucleotide-binding</keyword>
<protein>
    <submittedName>
        <fullName evidence="11">ATP-binding cassette domain-containing protein</fullName>
    </submittedName>
</protein>
<dbReference type="SUPFAM" id="SSF90123">
    <property type="entry name" value="ABC transporter transmembrane region"/>
    <property type="match status" value="1"/>
</dbReference>
<dbReference type="PANTHER" id="PTHR11384">
    <property type="entry name" value="ATP-BINDING CASSETTE, SUB-FAMILY D MEMBER"/>
    <property type="match status" value="1"/>
</dbReference>
<dbReference type="PROSITE" id="PS50929">
    <property type="entry name" value="ABC_TM1F"/>
    <property type="match status" value="1"/>
</dbReference>
<dbReference type="InterPro" id="IPR027417">
    <property type="entry name" value="P-loop_NTPase"/>
</dbReference>
<reference evidence="11" key="1">
    <citation type="submission" date="2019-12" db="EMBL/GenBank/DDBJ databases">
        <title>High-Quality draft genome sequences of three cyanobacteria isolated from the limestone walls of the Old Cathedral of Coimbra.</title>
        <authorList>
            <person name="Tiago I."/>
            <person name="Soares F."/>
            <person name="Portugal A."/>
        </authorList>
    </citation>
    <scope>NUCLEOTIDE SEQUENCE [LARGE SCALE GENOMIC DNA]</scope>
    <source>
        <strain evidence="11">C</strain>
    </source>
</reference>
<dbReference type="InterPro" id="IPR036640">
    <property type="entry name" value="ABC1_TM_sf"/>
</dbReference>
<keyword evidence="12" id="KW-1185">Reference proteome</keyword>
<dbReference type="InterPro" id="IPR003593">
    <property type="entry name" value="AAA+_ATPase"/>
</dbReference>
<evidence type="ECO:0000256" key="3">
    <source>
        <dbReference type="ARBA" id="ARBA00022692"/>
    </source>
</evidence>
<dbReference type="PROSITE" id="PS50893">
    <property type="entry name" value="ABC_TRANSPORTER_2"/>
    <property type="match status" value="1"/>
</dbReference>
<dbReference type="CDD" id="cd03223">
    <property type="entry name" value="ABCD_peroxisomal_ALDP"/>
    <property type="match status" value="1"/>
</dbReference>
<dbReference type="Pfam" id="PF00005">
    <property type="entry name" value="ABC_tran"/>
    <property type="match status" value="1"/>
</dbReference>
<feature type="transmembrane region" description="Helical" evidence="8">
    <location>
        <begin position="163"/>
        <end position="187"/>
    </location>
</feature>
<feature type="domain" description="ABC transmembrane type-1" evidence="10">
    <location>
        <begin position="129"/>
        <end position="414"/>
    </location>
</feature>
<dbReference type="GO" id="GO:0005524">
    <property type="term" value="F:ATP binding"/>
    <property type="evidence" value="ECO:0007669"/>
    <property type="project" value="UniProtKB-KW"/>
</dbReference>
<comment type="subcellular location">
    <subcellularLocation>
        <location evidence="1">Cell membrane</location>
        <topology evidence="1">Multi-pass membrane protein</topology>
    </subcellularLocation>
</comment>
<feature type="transmembrane region" description="Helical" evidence="8">
    <location>
        <begin position="246"/>
        <end position="267"/>
    </location>
</feature>
<dbReference type="InterPro" id="IPR003439">
    <property type="entry name" value="ABC_transporter-like_ATP-bd"/>
</dbReference>
<evidence type="ECO:0000256" key="4">
    <source>
        <dbReference type="ARBA" id="ARBA00022741"/>
    </source>
</evidence>
<dbReference type="GO" id="GO:0016887">
    <property type="term" value="F:ATP hydrolysis activity"/>
    <property type="evidence" value="ECO:0007669"/>
    <property type="project" value="InterPro"/>
</dbReference>
<evidence type="ECO:0000256" key="1">
    <source>
        <dbReference type="ARBA" id="ARBA00004651"/>
    </source>
</evidence>
<evidence type="ECO:0000256" key="5">
    <source>
        <dbReference type="ARBA" id="ARBA00022840"/>
    </source>
</evidence>
<dbReference type="GO" id="GO:0140359">
    <property type="term" value="F:ABC-type transporter activity"/>
    <property type="evidence" value="ECO:0007669"/>
    <property type="project" value="InterPro"/>
</dbReference>
<dbReference type="Gene3D" id="1.20.1560.10">
    <property type="entry name" value="ABC transporter type 1, transmembrane domain"/>
    <property type="match status" value="1"/>
</dbReference>
<keyword evidence="6 8" id="KW-1133">Transmembrane helix</keyword>
<feature type="transmembrane region" description="Helical" evidence="8">
    <location>
        <begin position="95"/>
        <end position="113"/>
    </location>
</feature>
<feature type="domain" description="ABC transporter" evidence="9">
    <location>
        <begin position="452"/>
        <end position="665"/>
    </location>
</feature>
<organism evidence="11 12">
    <name type="scientific">Petrachloros mirabilis ULC683</name>
    <dbReference type="NCBI Taxonomy" id="2781853"/>
    <lineage>
        <taxon>Bacteria</taxon>
        <taxon>Bacillati</taxon>
        <taxon>Cyanobacteriota</taxon>
        <taxon>Cyanophyceae</taxon>
        <taxon>Synechococcales</taxon>
        <taxon>Petrachlorosaceae</taxon>
        <taxon>Petrachloros</taxon>
        <taxon>Petrachloros mirabilis</taxon>
    </lineage>
</organism>
<evidence type="ECO:0000256" key="2">
    <source>
        <dbReference type="ARBA" id="ARBA00022448"/>
    </source>
</evidence>
<dbReference type="RefSeq" id="WP_161824908.1">
    <property type="nucleotide sequence ID" value="NZ_WVIC01000012.1"/>
</dbReference>
<feature type="transmembrane region" description="Helical" evidence="8">
    <location>
        <begin position="347"/>
        <end position="365"/>
    </location>
</feature>
<dbReference type="Pfam" id="PF06472">
    <property type="entry name" value="ABC_membrane_2"/>
    <property type="match status" value="1"/>
</dbReference>
<feature type="transmembrane region" description="Helical" evidence="8">
    <location>
        <begin position="50"/>
        <end position="75"/>
    </location>
</feature>
<feature type="transmembrane region" description="Helical" evidence="8">
    <location>
        <begin position="273"/>
        <end position="294"/>
    </location>
</feature>
<dbReference type="PROSITE" id="PS00211">
    <property type="entry name" value="ABC_TRANSPORTER_1"/>
    <property type="match status" value="1"/>
</dbReference>